<gene>
    <name evidence="2" type="ORF">MONBRDRAFT_25507</name>
</gene>
<feature type="compositionally biased region" description="Polar residues" evidence="1">
    <location>
        <begin position="471"/>
        <end position="496"/>
    </location>
</feature>
<keyword evidence="3" id="KW-1185">Reference proteome</keyword>
<accession>A9UZL8</accession>
<dbReference type="EMBL" id="CH991551">
    <property type="protein sequence ID" value="EDQ89253.1"/>
    <property type="molecule type" value="Genomic_DNA"/>
</dbReference>
<feature type="compositionally biased region" description="Polar residues" evidence="1">
    <location>
        <begin position="436"/>
        <end position="447"/>
    </location>
</feature>
<proteinExistence type="predicted"/>
<dbReference type="Proteomes" id="UP000001357">
    <property type="component" value="Unassembled WGS sequence"/>
</dbReference>
<evidence type="ECO:0000313" key="2">
    <source>
        <dbReference type="EMBL" id="EDQ89253.1"/>
    </source>
</evidence>
<dbReference type="AlphaFoldDB" id="A9UZL8"/>
<dbReference type="RefSeq" id="XP_001745829.1">
    <property type="nucleotide sequence ID" value="XM_001745777.1"/>
</dbReference>
<organism evidence="2 3">
    <name type="scientific">Monosiga brevicollis</name>
    <name type="common">Choanoflagellate</name>
    <dbReference type="NCBI Taxonomy" id="81824"/>
    <lineage>
        <taxon>Eukaryota</taxon>
        <taxon>Choanoflagellata</taxon>
        <taxon>Craspedida</taxon>
        <taxon>Salpingoecidae</taxon>
        <taxon>Monosiga</taxon>
    </lineage>
</organism>
<sequence>MLESYVASPLLSPLTLELEDRQTLNELYNALHNRSELLWTNEMKNYLGQPEIVRLLLKDIFPTKRLNVQRSHHALQLLTLRQGSPGLPSLVLSEHLEDFAEHVVHSWLHDNTLFYNKHVQSLIREVFACDRADFLAALHQSLLPHRHAHASRARDWPYNQVVLAARSLVGSILPCLQTTIPANSLLGAQPLTQHQYDIWDWLTRQQYMVQILRAAGVANNDAQASIELVPAVQEWLRAHHGVTDTQRLVHGITPNRSHAITFALERMDQQGVPSVTRPFIKLLSSLLGHCLEWLLVGLRGLSTLAEAEVATGRWQALEASLPVNWTTVLGQVVLELGDADVVHNVNYRLLRLVFVESSLERLEALFTPEFCEAFGALLTEPSRRGRSVFARLIFKAAAELLDQQDAVLIQCHSLVAMVAAHRHQTGSHRGPEQDTPALSSSSGSGQNAGPACDYTSPPDATDARRHVSKLSKVQTDQGNILRQPNLHPSSEGSSII</sequence>
<protein>
    <submittedName>
        <fullName evidence="2">Uncharacterized protein</fullName>
    </submittedName>
</protein>
<feature type="region of interest" description="Disordered" evidence="1">
    <location>
        <begin position="422"/>
        <end position="496"/>
    </location>
</feature>
<dbReference type="KEGG" id="mbr:MONBRDRAFT_25507"/>
<dbReference type="GeneID" id="5891205"/>
<evidence type="ECO:0000313" key="3">
    <source>
        <dbReference type="Proteomes" id="UP000001357"/>
    </source>
</evidence>
<reference evidence="2 3" key="1">
    <citation type="journal article" date="2008" name="Nature">
        <title>The genome of the choanoflagellate Monosiga brevicollis and the origin of metazoans.</title>
        <authorList>
            <consortium name="JGI Sequencing"/>
            <person name="King N."/>
            <person name="Westbrook M.J."/>
            <person name="Young S.L."/>
            <person name="Kuo A."/>
            <person name="Abedin M."/>
            <person name="Chapman J."/>
            <person name="Fairclough S."/>
            <person name="Hellsten U."/>
            <person name="Isogai Y."/>
            <person name="Letunic I."/>
            <person name="Marr M."/>
            <person name="Pincus D."/>
            <person name="Putnam N."/>
            <person name="Rokas A."/>
            <person name="Wright K.J."/>
            <person name="Zuzow R."/>
            <person name="Dirks W."/>
            <person name="Good M."/>
            <person name="Goodstein D."/>
            <person name="Lemons D."/>
            <person name="Li W."/>
            <person name="Lyons J.B."/>
            <person name="Morris A."/>
            <person name="Nichols S."/>
            <person name="Richter D.J."/>
            <person name="Salamov A."/>
            <person name="Bork P."/>
            <person name="Lim W.A."/>
            <person name="Manning G."/>
            <person name="Miller W.T."/>
            <person name="McGinnis W."/>
            <person name="Shapiro H."/>
            <person name="Tjian R."/>
            <person name="Grigoriev I.V."/>
            <person name="Rokhsar D."/>
        </authorList>
    </citation>
    <scope>NUCLEOTIDE SEQUENCE [LARGE SCALE GENOMIC DNA]</scope>
    <source>
        <strain evidence="3">MX1 / ATCC 50154</strain>
    </source>
</reference>
<evidence type="ECO:0000256" key="1">
    <source>
        <dbReference type="SAM" id="MobiDB-lite"/>
    </source>
</evidence>
<dbReference type="InParanoid" id="A9UZL8"/>
<name>A9UZL8_MONBE</name>